<sequence length="84" mass="9585">MHILTSDLALCNRHSSIKLDAYRVIYTQQGNWPRETTKRTQSTTVSPCNIYDVADDICMHLVSISVPNLRFKDLSEVPFEAQNS</sequence>
<accession>A0A0H5C9Z8</accession>
<reference evidence="2" key="1">
    <citation type="journal article" date="2015" name="J. Biotechnol.">
        <title>The structure of the Cyberlindnera jadinii genome and its relation to Candida utilis analyzed by the occurrence of single nucleotide polymorphisms.</title>
        <authorList>
            <person name="Rupp O."/>
            <person name="Brinkrolf K."/>
            <person name="Buerth C."/>
            <person name="Kunigo M."/>
            <person name="Schneider J."/>
            <person name="Jaenicke S."/>
            <person name="Goesmann A."/>
            <person name="Puehler A."/>
            <person name="Jaeger K.-E."/>
            <person name="Ernst J.F."/>
        </authorList>
    </citation>
    <scope>NUCLEOTIDE SEQUENCE [LARGE SCALE GENOMIC DNA]</scope>
    <source>
        <strain evidence="2">ATCC 18201 / CBS 1600 / BCRC 20928 / JCM 3617 / NBRC 0987 / NRRL Y-1542</strain>
    </source>
</reference>
<dbReference type="Proteomes" id="UP000038830">
    <property type="component" value="Unassembled WGS sequence"/>
</dbReference>
<protein>
    <submittedName>
        <fullName evidence="1">Uncharacterized protein</fullName>
    </submittedName>
</protein>
<evidence type="ECO:0000313" key="2">
    <source>
        <dbReference type="Proteomes" id="UP000038830"/>
    </source>
</evidence>
<dbReference type="AlphaFoldDB" id="A0A0H5C9Z8"/>
<name>A0A0H5C9Z8_CYBJN</name>
<gene>
    <name evidence="1" type="ORF">BN1211_5891</name>
</gene>
<proteinExistence type="predicted"/>
<evidence type="ECO:0000313" key="1">
    <source>
        <dbReference type="EMBL" id="CEP24932.1"/>
    </source>
</evidence>
<dbReference type="EMBL" id="CDQK01000007">
    <property type="protein sequence ID" value="CEP24932.1"/>
    <property type="molecule type" value="Genomic_DNA"/>
</dbReference>
<organism evidence="1 2">
    <name type="scientific">Cyberlindnera jadinii (strain ATCC 18201 / CBS 1600 / BCRC 20928 / JCM 3617 / NBRC 0987 / NRRL Y-1542)</name>
    <name type="common">Torula yeast</name>
    <name type="synonym">Candida utilis</name>
    <dbReference type="NCBI Taxonomy" id="983966"/>
    <lineage>
        <taxon>Eukaryota</taxon>
        <taxon>Fungi</taxon>
        <taxon>Dikarya</taxon>
        <taxon>Ascomycota</taxon>
        <taxon>Saccharomycotina</taxon>
        <taxon>Saccharomycetes</taxon>
        <taxon>Phaffomycetales</taxon>
        <taxon>Phaffomycetaceae</taxon>
        <taxon>Cyberlindnera</taxon>
    </lineage>
</organism>